<dbReference type="PROSITE" id="PS50089">
    <property type="entry name" value="ZF_RING_2"/>
    <property type="match status" value="1"/>
</dbReference>
<name>A0A5J4V8B1_9EUKA</name>
<evidence type="ECO:0000256" key="7">
    <source>
        <dbReference type="ARBA" id="ARBA00022786"/>
    </source>
</evidence>
<comment type="subcellular location">
    <subcellularLocation>
        <location evidence="2">Cytoplasm</location>
    </subcellularLocation>
    <subcellularLocation>
        <location evidence="1">Nucleus</location>
    </subcellularLocation>
</comment>
<dbReference type="GO" id="GO:0008270">
    <property type="term" value="F:zinc ion binding"/>
    <property type="evidence" value="ECO:0007669"/>
    <property type="project" value="UniProtKB-KW"/>
</dbReference>
<evidence type="ECO:0000256" key="10">
    <source>
        <dbReference type="PROSITE-ProRule" id="PRU00175"/>
    </source>
</evidence>
<dbReference type="InterPro" id="IPR013083">
    <property type="entry name" value="Znf_RING/FYVE/PHD"/>
</dbReference>
<dbReference type="InterPro" id="IPR001841">
    <property type="entry name" value="Znf_RING"/>
</dbReference>
<feature type="domain" description="RING-type" evidence="11">
    <location>
        <begin position="30"/>
        <end position="86"/>
    </location>
</feature>
<proteinExistence type="predicted"/>
<dbReference type="OrthoDB" id="1681166at2759"/>
<evidence type="ECO:0000256" key="2">
    <source>
        <dbReference type="ARBA" id="ARBA00004496"/>
    </source>
</evidence>
<accession>A0A5J4V8B1</accession>
<evidence type="ECO:0000256" key="4">
    <source>
        <dbReference type="ARBA" id="ARBA00022490"/>
    </source>
</evidence>
<protein>
    <submittedName>
        <fullName evidence="12">Putative RING-box protein 1A</fullName>
    </submittedName>
</protein>
<comment type="caution">
    <text evidence="12">The sequence shown here is derived from an EMBL/GenBank/DDBJ whole genome shotgun (WGS) entry which is preliminary data.</text>
</comment>
<dbReference type="AlphaFoldDB" id="A0A5J4V8B1"/>
<dbReference type="Pfam" id="PF12678">
    <property type="entry name" value="zf-rbx1"/>
    <property type="match status" value="1"/>
</dbReference>
<dbReference type="GO" id="GO:0005634">
    <property type="term" value="C:nucleus"/>
    <property type="evidence" value="ECO:0007669"/>
    <property type="project" value="UniProtKB-SubCell"/>
</dbReference>
<evidence type="ECO:0000256" key="8">
    <source>
        <dbReference type="ARBA" id="ARBA00022833"/>
    </source>
</evidence>
<keyword evidence="8" id="KW-0862">Zinc</keyword>
<evidence type="ECO:0000313" key="12">
    <source>
        <dbReference type="EMBL" id="KAA6378732.1"/>
    </source>
</evidence>
<evidence type="ECO:0000256" key="6">
    <source>
        <dbReference type="ARBA" id="ARBA00022771"/>
    </source>
</evidence>
<gene>
    <name evidence="12" type="ORF">EZS28_025741</name>
</gene>
<dbReference type="Gene3D" id="3.30.40.10">
    <property type="entry name" value="Zinc/RING finger domain, C3HC4 (zinc finger)"/>
    <property type="match status" value="1"/>
</dbReference>
<dbReference type="GO" id="GO:0005737">
    <property type="term" value="C:cytoplasm"/>
    <property type="evidence" value="ECO:0007669"/>
    <property type="project" value="UniProtKB-SubCell"/>
</dbReference>
<dbReference type="EMBL" id="SNRW01008953">
    <property type="protein sequence ID" value="KAA6378732.1"/>
    <property type="molecule type" value="Genomic_DNA"/>
</dbReference>
<dbReference type="SUPFAM" id="SSF57850">
    <property type="entry name" value="RING/U-box"/>
    <property type="match status" value="1"/>
</dbReference>
<reference evidence="12 13" key="1">
    <citation type="submission" date="2019-03" db="EMBL/GenBank/DDBJ databases">
        <title>Single cell metagenomics reveals metabolic interactions within the superorganism composed of flagellate Streblomastix strix and complex community of Bacteroidetes bacteria on its surface.</title>
        <authorList>
            <person name="Treitli S.C."/>
            <person name="Kolisko M."/>
            <person name="Husnik F."/>
            <person name="Keeling P."/>
            <person name="Hampl V."/>
        </authorList>
    </citation>
    <scope>NUCLEOTIDE SEQUENCE [LARGE SCALE GENOMIC DNA]</scope>
    <source>
        <strain evidence="12">ST1C</strain>
    </source>
</reference>
<organism evidence="12 13">
    <name type="scientific">Streblomastix strix</name>
    <dbReference type="NCBI Taxonomy" id="222440"/>
    <lineage>
        <taxon>Eukaryota</taxon>
        <taxon>Metamonada</taxon>
        <taxon>Preaxostyla</taxon>
        <taxon>Oxymonadida</taxon>
        <taxon>Streblomastigidae</taxon>
        <taxon>Streblomastix</taxon>
    </lineage>
</organism>
<evidence type="ECO:0000259" key="11">
    <source>
        <dbReference type="PROSITE" id="PS50089"/>
    </source>
</evidence>
<dbReference type="InterPro" id="IPR051031">
    <property type="entry name" value="RING-box_E3_Ubiquitin_Ligase"/>
</dbReference>
<evidence type="ECO:0000256" key="1">
    <source>
        <dbReference type="ARBA" id="ARBA00004123"/>
    </source>
</evidence>
<dbReference type="InterPro" id="IPR024766">
    <property type="entry name" value="Znf_RING_H2"/>
</dbReference>
<dbReference type="Proteomes" id="UP000324800">
    <property type="component" value="Unassembled WGS sequence"/>
</dbReference>
<keyword evidence="7" id="KW-0833">Ubl conjugation pathway</keyword>
<keyword evidence="5" id="KW-0479">Metal-binding</keyword>
<dbReference type="PANTHER" id="PTHR11210">
    <property type="entry name" value="RING BOX"/>
    <property type="match status" value="1"/>
</dbReference>
<comment type="pathway">
    <text evidence="3">Protein modification; protein ubiquitination.</text>
</comment>
<keyword evidence="4" id="KW-0963">Cytoplasm</keyword>
<evidence type="ECO:0000313" key="13">
    <source>
        <dbReference type="Proteomes" id="UP000324800"/>
    </source>
</evidence>
<keyword evidence="9" id="KW-0539">Nucleus</keyword>
<sequence>MATKKAEKDIIIKKWNAVALWKFSAPMDTCTICRNSLQGPCIDCQSGVARNGPIDCAVVRGNCNHMFHAHCLSRWLQHGHNCPLCNSVWDYAS</sequence>
<evidence type="ECO:0000256" key="3">
    <source>
        <dbReference type="ARBA" id="ARBA00004906"/>
    </source>
</evidence>
<evidence type="ECO:0000256" key="9">
    <source>
        <dbReference type="ARBA" id="ARBA00023242"/>
    </source>
</evidence>
<keyword evidence="6 10" id="KW-0863">Zinc-finger</keyword>
<evidence type="ECO:0000256" key="5">
    <source>
        <dbReference type="ARBA" id="ARBA00022723"/>
    </source>
</evidence>